<dbReference type="Proteomes" id="UP000320766">
    <property type="component" value="Unassembled WGS sequence"/>
</dbReference>
<evidence type="ECO:0000313" key="1">
    <source>
        <dbReference type="EMBL" id="RZN70423.1"/>
    </source>
</evidence>
<dbReference type="EMBL" id="RXIL01000055">
    <property type="protein sequence ID" value="RZN70423.1"/>
    <property type="molecule type" value="Genomic_DNA"/>
</dbReference>
<accession>A0A520KXC6</accession>
<evidence type="ECO:0000313" key="2">
    <source>
        <dbReference type="Proteomes" id="UP000320766"/>
    </source>
</evidence>
<proteinExistence type="predicted"/>
<comment type="caution">
    <text evidence="1">The sequence shown here is derived from an EMBL/GenBank/DDBJ whole genome shotgun (WGS) entry which is preliminary data.</text>
</comment>
<gene>
    <name evidence="1" type="ORF">EF807_03345</name>
</gene>
<protein>
    <submittedName>
        <fullName evidence="1">Uncharacterized protein</fullName>
    </submittedName>
</protein>
<sequence length="72" mass="7856">MNVQIPRIPMNIGPICTVIASSRCLRKQDSALYAVLSPVAMNLSEEELAFYDSLAALYHIFCAFLPPAISGI</sequence>
<dbReference type="AlphaFoldDB" id="A0A520KXC6"/>
<name>A0A520KXC6_9EURY</name>
<reference evidence="1 2" key="1">
    <citation type="journal article" date="2019" name="Nat. Microbiol.">
        <title>Wide diversity of methane and short-chain alkane metabolisms in uncultured archaea.</title>
        <authorList>
            <person name="Borrel G."/>
            <person name="Adam P.S."/>
            <person name="McKay L.J."/>
            <person name="Chen L.X."/>
            <person name="Sierra-Garcia I.N."/>
            <person name="Sieber C.M."/>
            <person name="Letourneur Q."/>
            <person name="Ghozlane A."/>
            <person name="Andersen G.L."/>
            <person name="Li W.J."/>
            <person name="Hallam S.J."/>
            <person name="Muyzer G."/>
            <person name="de Oliveira V.M."/>
            <person name="Inskeep W.P."/>
            <person name="Banfield J.F."/>
            <person name="Gribaldo S."/>
        </authorList>
    </citation>
    <scope>NUCLEOTIDE SEQUENCE [LARGE SCALE GENOMIC DNA]</scope>
    <source>
        <strain evidence="1">NM1b</strain>
    </source>
</reference>
<organism evidence="1 2">
    <name type="scientific">Candidatus Methanolliviera hydrocarbonicum</name>
    <dbReference type="NCBI Taxonomy" id="2491085"/>
    <lineage>
        <taxon>Archaea</taxon>
        <taxon>Methanobacteriati</taxon>
        <taxon>Methanobacteriota</taxon>
        <taxon>Candidatus Methanoliparia</taxon>
        <taxon>Candidatus Methanoliparales</taxon>
        <taxon>Candidatus Methanollivieraceae</taxon>
        <taxon>Candidatus Methanolliviera</taxon>
    </lineage>
</organism>